<keyword evidence="1" id="KW-0812">Transmembrane</keyword>
<evidence type="ECO:0000313" key="3">
    <source>
        <dbReference type="Ensembl" id="ENSCSEP00000017218.1"/>
    </source>
</evidence>
<accession>A0A3P8VPQ2</accession>
<dbReference type="InParanoid" id="A0A3P8VPQ2"/>
<evidence type="ECO:0000313" key="4">
    <source>
        <dbReference type="Proteomes" id="UP000265120"/>
    </source>
</evidence>
<dbReference type="InterPro" id="IPR001849">
    <property type="entry name" value="PH_domain"/>
</dbReference>
<proteinExistence type="predicted"/>
<reference evidence="3" key="3">
    <citation type="submission" date="2025-09" db="UniProtKB">
        <authorList>
            <consortium name="Ensembl"/>
        </authorList>
    </citation>
    <scope>IDENTIFICATION</scope>
</reference>
<reference evidence="3 4" key="1">
    <citation type="journal article" date="2014" name="Nat. Genet.">
        <title>Whole-genome sequence of a flatfish provides insights into ZW sex chromosome evolution and adaptation to a benthic lifestyle.</title>
        <authorList>
            <person name="Chen S."/>
            <person name="Zhang G."/>
            <person name="Shao C."/>
            <person name="Huang Q."/>
            <person name="Liu G."/>
            <person name="Zhang P."/>
            <person name="Song W."/>
            <person name="An N."/>
            <person name="Chalopin D."/>
            <person name="Volff J.N."/>
            <person name="Hong Y."/>
            <person name="Li Q."/>
            <person name="Sha Z."/>
            <person name="Zhou H."/>
            <person name="Xie M."/>
            <person name="Yu Q."/>
            <person name="Liu Y."/>
            <person name="Xiang H."/>
            <person name="Wang N."/>
            <person name="Wu K."/>
            <person name="Yang C."/>
            <person name="Zhou Q."/>
            <person name="Liao X."/>
            <person name="Yang L."/>
            <person name="Hu Q."/>
            <person name="Zhang J."/>
            <person name="Meng L."/>
            <person name="Jin L."/>
            <person name="Tian Y."/>
            <person name="Lian J."/>
            <person name="Yang J."/>
            <person name="Miao G."/>
            <person name="Liu S."/>
            <person name="Liang Z."/>
            <person name="Yan F."/>
            <person name="Li Y."/>
            <person name="Sun B."/>
            <person name="Zhang H."/>
            <person name="Zhang J."/>
            <person name="Zhu Y."/>
            <person name="Du M."/>
            <person name="Zhao Y."/>
            <person name="Schartl M."/>
            <person name="Tang Q."/>
            <person name="Wang J."/>
        </authorList>
    </citation>
    <scope>NUCLEOTIDE SEQUENCE</scope>
</reference>
<dbReference type="GeneTree" id="ENSGT00940000179751"/>
<feature type="transmembrane region" description="Helical" evidence="1">
    <location>
        <begin position="51"/>
        <end position="77"/>
    </location>
</feature>
<sequence>MFVVNSVNGELYKLRASDAKEQQFWITQLQACARRHSDSSAKVNEPTARMILIMLIIYFLIVVIILNIFFNCCYYYYKTF</sequence>
<dbReference type="AlphaFoldDB" id="A0A3P8VPQ2"/>
<organism evidence="3 4">
    <name type="scientific">Cynoglossus semilaevis</name>
    <name type="common">Tongue sole</name>
    <dbReference type="NCBI Taxonomy" id="244447"/>
    <lineage>
        <taxon>Eukaryota</taxon>
        <taxon>Metazoa</taxon>
        <taxon>Chordata</taxon>
        <taxon>Craniata</taxon>
        <taxon>Vertebrata</taxon>
        <taxon>Euteleostomi</taxon>
        <taxon>Actinopterygii</taxon>
        <taxon>Neopterygii</taxon>
        <taxon>Teleostei</taxon>
        <taxon>Neoteleostei</taxon>
        <taxon>Acanthomorphata</taxon>
        <taxon>Carangaria</taxon>
        <taxon>Pleuronectiformes</taxon>
        <taxon>Pleuronectoidei</taxon>
        <taxon>Cynoglossidae</taxon>
        <taxon>Cynoglossinae</taxon>
        <taxon>Cynoglossus</taxon>
    </lineage>
</organism>
<dbReference type="SUPFAM" id="SSF50729">
    <property type="entry name" value="PH domain-like"/>
    <property type="match status" value="1"/>
</dbReference>
<evidence type="ECO:0000259" key="2">
    <source>
        <dbReference type="PROSITE" id="PS50003"/>
    </source>
</evidence>
<dbReference type="Ensembl" id="ENSCSET00000017432.1">
    <property type="protein sequence ID" value="ENSCSEP00000017218.1"/>
    <property type="gene ID" value="ENSCSEG00000011050.1"/>
</dbReference>
<protein>
    <recommendedName>
        <fullName evidence="2">PH domain-containing protein</fullName>
    </recommendedName>
</protein>
<keyword evidence="1" id="KW-1133">Transmembrane helix</keyword>
<evidence type="ECO:0000256" key="1">
    <source>
        <dbReference type="SAM" id="Phobius"/>
    </source>
</evidence>
<dbReference type="PROSITE" id="PS50003">
    <property type="entry name" value="PH_DOMAIN"/>
    <property type="match status" value="1"/>
</dbReference>
<dbReference type="Proteomes" id="UP000265120">
    <property type="component" value="Chromosome 18"/>
</dbReference>
<keyword evidence="4" id="KW-1185">Reference proteome</keyword>
<dbReference type="STRING" id="244447.ENSCSEP00000017218"/>
<name>A0A3P8VPQ2_CYNSE</name>
<reference evidence="3" key="2">
    <citation type="submission" date="2025-08" db="UniProtKB">
        <authorList>
            <consortium name="Ensembl"/>
        </authorList>
    </citation>
    <scope>IDENTIFICATION</scope>
</reference>
<keyword evidence="1" id="KW-0472">Membrane</keyword>
<feature type="domain" description="PH" evidence="2">
    <location>
        <begin position="1"/>
        <end position="34"/>
    </location>
</feature>